<gene>
    <name evidence="1" type="ORF">RchiOBHm_Chr2g0099511</name>
</gene>
<sequence length="73" mass="8113">MQKPLTLYCQRRIACIFSDARSVVLDDQLLRSNKVLLLVLGVGMPGHDSVLHLASGYACCAVYWEKHGLLLVI</sequence>
<evidence type="ECO:0000313" key="2">
    <source>
        <dbReference type="Proteomes" id="UP000238479"/>
    </source>
</evidence>
<proteinExistence type="predicted"/>
<dbReference type="Gramene" id="PRQ47423">
    <property type="protein sequence ID" value="PRQ47423"/>
    <property type="gene ID" value="RchiOBHm_Chr2g0099511"/>
</dbReference>
<comment type="caution">
    <text evidence="1">The sequence shown here is derived from an EMBL/GenBank/DDBJ whole genome shotgun (WGS) entry which is preliminary data.</text>
</comment>
<keyword evidence="2" id="KW-1185">Reference proteome</keyword>
<accession>A0A2P6RLY8</accession>
<protein>
    <submittedName>
        <fullName evidence="1">Uncharacterized protein</fullName>
    </submittedName>
</protein>
<organism evidence="1 2">
    <name type="scientific">Rosa chinensis</name>
    <name type="common">China rose</name>
    <dbReference type="NCBI Taxonomy" id="74649"/>
    <lineage>
        <taxon>Eukaryota</taxon>
        <taxon>Viridiplantae</taxon>
        <taxon>Streptophyta</taxon>
        <taxon>Embryophyta</taxon>
        <taxon>Tracheophyta</taxon>
        <taxon>Spermatophyta</taxon>
        <taxon>Magnoliopsida</taxon>
        <taxon>eudicotyledons</taxon>
        <taxon>Gunneridae</taxon>
        <taxon>Pentapetalae</taxon>
        <taxon>rosids</taxon>
        <taxon>fabids</taxon>
        <taxon>Rosales</taxon>
        <taxon>Rosaceae</taxon>
        <taxon>Rosoideae</taxon>
        <taxon>Rosoideae incertae sedis</taxon>
        <taxon>Rosa</taxon>
    </lineage>
</organism>
<reference evidence="1 2" key="1">
    <citation type="journal article" date="2018" name="Nat. Genet.">
        <title>The Rosa genome provides new insights in the design of modern roses.</title>
        <authorList>
            <person name="Bendahmane M."/>
        </authorList>
    </citation>
    <scope>NUCLEOTIDE SEQUENCE [LARGE SCALE GENOMIC DNA]</scope>
    <source>
        <strain evidence="2">cv. Old Blush</strain>
    </source>
</reference>
<name>A0A2P6RLY8_ROSCH</name>
<dbReference type="AlphaFoldDB" id="A0A2P6RLY8"/>
<evidence type="ECO:0000313" key="1">
    <source>
        <dbReference type="EMBL" id="PRQ47423.1"/>
    </source>
</evidence>
<dbReference type="Proteomes" id="UP000238479">
    <property type="component" value="Chromosome 2"/>
</dbReference>
<dbReference type="EMBL" id="PDCK01000040">
    <property type="protein sequence ID" value="PRQ47423.1"/>
    <property type="molecule type" value="Genomic_DNA"/>
</dbReference>